<dbReference type="GO" id="GO:0005525">
    <property type="term" value="F:GTP binding"/>
    <property type="evidence" value="ECO:0007669"/>
    <property type="project" value="InterPro"/>
</dbReference>
<dbReference type="EMBL" id="FOJY01000006">
    <property type="protein sequence ID" value="SFB00313.1"/>
    <property type="molecule type" value="Genomic_DNA"/>
</dbReference>
<evidence type="ECO:0000313" key="2">
    <source>
        <dbReference type="EMBL" id="SFB00313.1"/>
    </source>
</evidence>
<feature type="domain" description="FeoB-type G" evidence="1">
    <location>
        <begin position="6"/>
        <end position="32"/>
    </location>
</feature>
<reference evidence="2 3" key="1">
    <citation type="submission" date="2016-10" db="EMBL/GenBank/DDBJ databases">
        <authorList>
            <person name="de Groot N.N."/>
        </authorList>
    </citation>
    <scope>NUCLEOTIDE SEQUENCE [LARGE SCALE GENOMIC DNA]</scope>
    <source>
        <strain evidence="2 3">DSM 5522</strain>
    </source>
</reference>
<dbReference type="Gene3D" id="3.40.50.300">
    <property type="entry name" value="P-loop containing nucleotide triphosphate hydrolases"/>
    <property type="match status" value="1"/>
</dbReference>
<dbReference type="SUPFAM" id="SSF52540">
    <property type="entry name" value="P-loop containing nucleoside triphosphate hydrolases"/>
    <property type="match status" value="1"/>
</dbReference>
<dbReference type="Proteomes" id="UP000198838">
    <property type="component" value="Unassembled WGS sequence"/>
</dbReference>
<evidence type="ECO:0000259" key="1">
    <source>
        <dbReference type="Pfam" id="PF02421"/>
    </source>
</evidence>
<organism evidence="2 3">
    <name type="scientific">Acetitomaculum ruminis DSM 5522</name>
    <dbReference type="NCBI Taxonomy" id="1120918"/>
    <lineage>
        <taxon>Bacteria</taxon>
        <taxon>Bacillati</taxon>
        <taxon>Bacillota</taxon>
        <taxon>Clostridia</taxon>
        <taxon>Lachnospirales</taxon>
        <taxon>Lachnospiraceae</taxon>
        <taxon>Acetitomaculum</taxon>
    </lineage>
</organism>
<protein>
    <submittedName>
        <fullName evidence="2">Ferrous iron transport protein B</fullName>
    </submittedName>
</protein>
<proteinExistence type="predicted"/>
<keyword evidence="3" id="KW-1185">Reference proteome</keyword>
<evidence type="ECO:0000313" key="3">
    <source>
        <dbReference type="Proteomes" id="UP000198838"/>
    </source>
</evidence>
<accession>A0A1I0XK40</accession>
<name>A0A1I0XK40_9FIRM</name>
<dbReference type="InterPro" id="IPR030389">
    <property type="entry name" value="G_FEOB_dom"/>
</dbReference>
<dbReference type="STRING" id="1120918.SAMN05216249_106167"/>
<dbReference type="InterPro" id="IPR027417">
    <property type="entry name" value="P-loop_NTPase"/>
</dbReference>
<dbReference type="Pfam" id="PF02421">
    <property type="entry name" value="FeoB_N"/>
    <property type="match status" value="1"/>
</dbReference>
<dbReference type="AlphaFoldDB" id="A0A1I0XK40"/>
<gene>
    <name evidence="2" type="ORF">SAMN05216249_106167</name>
</gene>
<sequence length="36" mass="3839">MTKSATIALLGQPNSGKSTLFNALTGLRQHVGLLIW</sequence>